<dbReference type="KEGG" id="bsd:BLASA_4682"/>
<feature type="compositionally biased region" description="Low complexity" evidence="2">
    <location>
        <begin position="71"/>
        <end position="80"/>
    </location>
</feature>
<reference evidence="4" key="2">
    <citation type="submission" date="2012-02" db="EMBL/GenBank/DDBJ databases">
        <title>Complete genome sequence of Blastococcus saxobsidens strain DD2.</title>
        <authorList>
            <person name="Genoscope."/>
        </authorList>
    </citation>
    <scope>NUCLEOTIDE SEQUENCE [LARGE SCALE GENOMIC DNA]</scope>
    <source>
        <strain evidence="4">DD2</strain>
    </source>
</reference>
<dbReference type="eggNOG" id="COG3764">
    <property type="taxonomic scope" value="Bacteria"/>
</dbReference>
<keyword evidence="4" id="KW-1185">Reference proteome</keyword>
<accession>H6RS86</accession>
<dbReference type="InterPro" id="IPR005754">
    <property type="entry name" value="Sortase"/>
</dbReference>
<sequence length="243" mass="24302">MAKHVARADGRPRLARAAIAALSVGGASLIGVGLATQESVPIVPSAAAAPAPSSVTPSPAVPPSVPPPGPSSGVTAPQAPAPAPAVVGPVLPEAVPLSVTIPSIDTTTPPLASLGLLPDGSLEVPADYDVAGWYRGGPAPGELGPAVIAGHVDSAAEGPAVFFRLAELQPGDEIHVDRADGTTAVFAVDRVARYPKDAFPTVEVYGDTDHAALRLITCGGSFDPASGNYRDNVVVFARLAGVR</sequence>
<dbReference type="AlphaFoldDB" id="H6RS86"/>
<evidence type="ECO:0000313" key="3">
    <source>
        <dbReference type="EMBL" id="CCG05478.1"/>
    </source>
</evidence>
<feature type="compositionally biased region" description="Low complexity" evidence="2">
    <location>
        <begin position="48"/>
        <end position="58"/>
    </location>
</feature>
<protein>
    <submittedName>
        <fullName evidence="3">Sortase family enzyme</fullName>
    </submittedName>
</protein>
<dbReference type="GO" id="GO:0016787">
    <property type="term" value="F:hydrolase activity"/>
    <property type="evidence" value="ECO:0007669"/>
    <property type="project" value="UniProtKB-KW"/>
</dbReference>
<dbReference type="NCBIfam" id="NF033748">
    <property type="entry name" value="class_F_sortase"/>
    <property type="match status" value="1"/>
</dbReference>
<dbReference type="Pfam" id="PF04203">
    <property type="entry name" value="Sortase"/>
    <property type="match status" value="1"/>
</dbReference>
<feature type="compositionally biased region" description="Pro residues" evidence="2">
    <location>
        <begin position="59"/>
        <end position="70"/>
    </location>
</feature>
<dbReference type="Proteomes" id="UP000007517">
    <property type="component" value="Chromosome"/>
</dbReference>
<dbReference type="HOGENOM" id="CLU_062592_5_0_11"/>
<proteinExistence type="predicted"/>
<dbReference type="InterPro" id="IPR023365">
    <property type="entry name" value="Sortase_dom-sf"/>
</dbReference>
<dbReference type="Gene3D" id="2.40.260.10">
    <property type="entry name" value="Sortase"/>
    <property type="match status" value="1"/>
</dbReference>
<dbReference type="InterPro" id="IPR042001">
    <property type="entry name" value="Sortase_F"/>
</dbReference>
<gene>
    <name evidence="3" type="ordered locus">BLASA_4682</name>
</gene>
<dbReference type="CDD" id="cd05829">
    <property type="entry name" value="Sortase_F"/>
    <property type="match status" value="1"/>
</dbReference>
<evidence type="ECO:0000313" key="4">
    <source>
        <dbReference type="Proteomes" id="UP000007517"/>
    </source>
</evidence>
<name>H6RS86_BLASD</name>
<keyword evidence="1" id="KW-0378">Hydrolase</keyword>
<dbReference type="OrthoDB" id="525039at2"/>
<dbReference type="STRING" id="1146883.BLASA_4682"/>
<dbReference type="SUPFAM" id="SSF63817">
    <property type="entry name" value="Sortase"/>
    <property type="match status" value="1"/>
</dbReference>
<organism evidence="3 4">
    <name type="scientific">Blastococcus saxobsidens (strain DD2)</name>
    <dbReference type="NCBI Taxonomy" id="1146883"/>
    <lineage>
        <taxon>Bacteria</taxon>
        <taxon>Bacillati</taxon>
        <taxon>Actinomycetota</taxon>
        <taxon>Actinomycetes</taxon>
        <taxon>Geodermatophilales</taxon>
        <taxon>Geodermatophilaceae</taxon>
        <taxon>Blastococcus</taxon>
    </lineage>
</organism>
<reference evidence="3 4" key="1">
    <citation type="journal article" date="2012" name="J. Bacteriol.">
        <title>Genome Sequence of Blastococcus saxobsidens DD2, a Stone-Inhabiting Bacterium.</title>
        <authorList>
            <person name="Chouaia B."/>
            <person name="Crotti E."/>
            <person name="Brusetti L."/>
            <person name="Daffonchio D."/>
            <person name="Essoussi I."/>
            <person name="Nouioui I."/>
            <person name="Sbissi I."/>
            <person name="Ghodhbane-Gtari F."/>
            <person name="Gtari M."/>
            <person name="Vacherie B."/>
            <person name="Barbe V."/>
            <person name="Medigue C."/>
            <person name="Gury J."/>
            <person name="Pujic P."/>
            <person name="Normand P."/>
        </authorList>
    </citation>
    <scope>NUCLEOTIDE SEQUENCE [LARGE SCALE GENOMIC DNA]</scope>
    <source>
        <strain evidence="3 4">DD2</strain>
    </source>
</reference>
<evidence type="ECO:0000256" key="2">
    <source>
        <dbReference type="SAM" id="MobiDB-lite"/>
    </source>
</evidence>
<evidence type="ECO:0000256" key="1">
    <source>
        <dbReference type="ARBA" id="ARBA00022801"/>
    </source>
</evidence>
<feature type="region of interest" description="Disordered" evidence="2">
    <location>
        <begin position="48"/>
        <end position="80"/>
    </location>
</feature>
<dbReference type="RefSeq" id="WP_014378345.1">
    <property type="nucleotide sequence ID" value="NC_016943.1"/>
</dbReference>
<dbReference type="EMBL" id="FO117623">
    <property type="protein sequence ID" value="CCG05478.1"/>
    <property type="molecule type" value="Genomic_DNA"/>
</dbReference>